<evidence type="ECO:0000256" key="5">
    <source>
        <dbReference type="ARBA" id="ARBA00023306"/>
    </source>
</evidence>
<evidence type="ECO:0000256" key="6">
    <source>
        <dbReference type="SAM" id="MobiDB-lite"/>
    </source>
</evidence>
<dbReference type="GO" id="GO:0051301">
    <property type="term" value="P:cell division"/>
    <property type="evidence" value="ECO:0007669"/>
    <property type="project" value="UniProtKB-KW"/>
</dbReference>
<evidence type="ECO:0000256" key="2">
    <source>
        <dbReference type="ARBA" id="ARBA00022618"/>
    </source>
</evidence>
<dbReference type="EMBL" id="NMWU01000008">
    <property type="protein sequence ID" value="PLS31571.1"/>
    <property type="molecule type" value="Genomic_DNA"/>
</dbReference>
<keyword evidence="7" id="KW-0472">Membrane</keyword>
<reference evidence="10 11" key="1">
    <citation type="submission" date="2017-07" db="EMBL/GenBank/DDBJ databases">
        <title>Bifidobacterium novel species.</title>
        <authorList>
            <person name="Lugli G.A."/>
            <person name="Milani C."/>
            <person name="Duranti S."/>
            <person name="Mangifesta M."/>
        </authorList>
    </citation>
    <scope>NUCLEOTIDE SEQUENCE [LARGE SCALE GENOMIC DNA]</scope>
    <source>
        <strain evidence="11">Uis1B</strain>
    </source>
</reference>
<keyword evidence="2 10" id="KW-0132">Cell division</keyword>
<keyword evidence="11" id="KW-1185">Reference proteome</keyword>
<protein>
    <submittedName>
        <fullName evidence="10">Cell division protein FtsQ</fullName>
    </submittedName>
</protein>
<evidence type="ECO:0000256" key="1">
    <source>
        <dbReference type="ARBA" id="ARBA00022475"/>
    </source>
</evidence>
<evidence type="ECO:0000256" key="7">
    <source>
        <dbReference type="SAM" id="Phobius"/>
    </source>
</evidence>
<evidence type="ECO:0000313" key="10">
    <source>
        <dbReference type="EMBL" id="PLS31571.1"/>
    </source>
</evidence>
<accession>A0A2N5JBL1</accession>
<name>A0A2N5JBL1_9BIFI</name>
<evidence type="ECO:0000259" key="8">
    <source>
        <dbReference type="Pfam" id="PF03799"/>
    </source>
</evidence>
<dbReference type="InterPro" id="IPR005548">
    <property type="entry name" value="Cell_div_FtsQ/DivIB_C"/>
</dbReference>
<feature type="region of interest" description="Disordered" evidence="6">
    <location>
        <begin position="1"/>
        <end position="36"/>
    </location>
</feature>
<evidence type="ECO:0000256" key="4">
    <source>
        <dbReference type="ARBA" id="ARBA00022989"/>
    </source>
</evidence>
<organism evidence="10 11">
    <name type="scientific">Bifidobacterium margollesii</name>
    <dbReference type="NCBI Taxonomy" id="2020964"/>
    <lineage>
        <taxon>Bacteria</taxon>
        <taxon>Bacillati</taxon>
        <taxon>Actinomycetota</taxon>
        <taxon>Actinomycetes</taxon>
        <taxon>Bifidobacteriales</taxon>
        <taxon>Bifidobacteriaceae</taxon>
        <taxon>Bifidobacterium</taxon>
    </lineage>
</organism>
<dbReference type="InterPro" id="IPR050487">
    <property type="entry name" value="FtsQ_DivIB"/>
</dbReference>
<keyword evidence="5" id="KW-0131">Cell cycle</keyword>
<sequence>MAGRRVTSHSSSDPSTVVGRSAASGRTIRSNPEAENVSAVDSGAFVDARHLRSGESVSERLDSESFGGPGLLTRPKVVDFPERLRERRMANRRQRMMRASVVVLAVGVVLSVIWALLFSPLLRLQSDLITVRGTNTWVSEADVTSIAGAHVGSSLLMISSSGIEEKIGELPGVVSATATKQYPHGLDITVKAEPPAAVLKDSAGGMTAVDSEGRILNAVNASVKGIPVIEVKNASKSLDSKAVIQAVKVLGSLDESMRRKVSKVTAKTQDSVTTTLADGYTVIWGNSSQMRLKKAVVNTLLSNPKQLGGAKTINVAAPDKATIK</sequence>
<keyword evidence="3 7" id="KW-0812">Transmembrane</keyword>
<evidence type="ECO:0000256" key="3">
    <source>
        <dbReference type="ARBA" id="ARBA00022692"/>
    </source>
</evidence>
<feature type="domain" description="POTRA" evidence="9">
    <location>
        <begin position="129"/>
        <end position="191"/>
    </location>
</feature>
<dbReference type="RefSeq" id="WP_243390230.1">
    <property type="nucleotide sequence ID" value="NZ_NMWU01000008.1"/>
</dbReference>
<feature type="domain" description="Cell division protein FtsQ/DivIB C-terminal" evidence="8">
    <location>
        <begin position="198"/>
        <end position="302"/>
    </location>
</feature>
<dbReference type="PANTHER" id="PTHR37820:SF1">
    <property type="entry name" value="CELL DIVISION PROTEIN FTSQ"/>
    <property type="match status" value="1"/>
</dbReference>
<keyword evidence="4 7" id="KW-1133">Transmembrane helix</keyword>
<dbReference type="Pfam" id="PF08478">
    <property type="entry name" value="POTRA_1"/>
    <property type="match status" value="1"/>
</dbReference>
<evidence type="ECO:0000313" key="11">
    <source>
        <dbReference type="Proteomes" id="UP000235050"/>
    </source>
</evidence>
<keyword evidence="1" id="KW-1003">Cell membrane</keyword>
<dbReference type="Proteomes" id="UP000235050">
    <property type="component" value="Unassembled WGS sequence"/>
</dbReference>
<dbReference type="Pfam" id="PF03799">
    <property type="entry name" value="FtsQ_DivIB_C"/>
    <property type="match status" value="1"/>
</dbReference>
<dbReference type="AlphaFoldDB" id="A0A2N5JBL1"/>
<proteinExistence type="predicted"/>
<feature type="transmembrane region" description="Helical" evidence="7">
    <location>
        <begin position="96"/>
        <end position="117"/>
    </location>
</feature>
<dbReference type="PANTHER" id="PTHR37820">
    <property type="entry name" value="CELL DIVISION PROTEIN DIVIB"/>
    <property type="match status" value="1"/>
</dbReference>
<dbReference type="GO" id="GO:0005886">
    <property type="term" value="C:plasma membrane"/>
    <property type="evidence" value="ECO:0007669"/>
    <property type="project" value="TreeGrafter"/>
</dbReference>
<evidence type="ECO:0000259" key="9">
    <source>
        <dbReference type="Pfam" id="PF08478"/>
    </source>
</evidence>
<dbReference type="Gene3D" id="3.10.20.310">
    <property type="entry name" value="membrane protein fhac"/>
    <property type="match status" value="1"/>
</dbReference>
<gene>
    <name evidence="10" type="ORF">Uis1B_0562</name>
</gene>
<comment type="caution">
    <text evidence="10">The sequence shown here is derived from an EMBL/GenBank/DDBJ whole genome shotgun (WGS) entry which is preliminary data.</text>
</comment>
<dbReference type="InterPro" id="IPR013685">
    <property type="entry name" value="POTRA_FtsQ_type"/>
</dbReference>